<gene>
    <name evidence="2" type="ORF">DDB_G0285157</name>
</gene>
<dbReference type="PaxDb" id="44689-DDB0218677"/>
<keyword evidence="3" id="KW-1185">Reference proteome</keyword>
<dbReference type="HOGENOM" id="CLU_2255244_0_0_1"/>
<dbReference type="FunCoup" id="Q54NN0">
    <property type="interactions" value="131"/>
</dbReference>
<dbReference type="EMBL" id="AAFI02000074">
    <property type="protein sequence ID" value="EAL64891.1"/>
    <property type="molecule type" value="Genomic_DNA"/>
</dbReference>
<evidence type="ECO:0000256" key="1">
    <source>
        <dbReference type="SAM" id="Phobius"/>
    </source>
</evidence>
<dbReference type="GeneID" id="8624957"/>
<dbReference type="RefSeq" id="XP_639886.1">
    <property type="nucleotide sequence ID" value="XM_634794.1"/>
</dbReference>
<dbReference type="VEuPathDB" id="AmoebaDB:DDB_G0285157"/>
<feature type="transmembrane region" description="Helical" evidence="1">
    <location>
        <begin position="50"/>
        <end position="70"/>
    </location>
</feature>
<keyword evidence="1" id="KW-1133">Transmembrane helix</keyword>
<feature type="transmembrane region" description="Helical" evidence="1">
    <location>
        <begin position="76"/>
        <end position="100"/>
    </location>
</feature>
<evidence type="ECO:0000313" key="2">
    <source>
        <dbReference type="EMBL" id="EAL64891.1"/>
    </source>
</evidence>
<dbReference type="SMR" id="Q54NN0"/>
<evidence type="ECO:0000313" key="3">
    <source>
        <dbReference type="Proteomes" id="UP000002195"/>
    </source>
</evidence>
<accession>Q54NN0</accession>
<keyword evidence="1" id="KW-0472">Membrane</keyword>
<name>Q54NN0_DICDI</name>
<keyword evidence="1" id="KW-0812">Transmembrane</keyword>
<organism evidence="2 3">
    <name type="scientific">Dictyostelium discoideum</name>
    <name type="common">Social amoeba</name>
    <dbReference type="NCBI Taxonomy" id="44689"/>
    <lineage>
        <taxon>Eukaryota</taxon>
        <taxon>Amoebozoa</taxon>
        <taxon>Evosea</taxon>
        <taxon>Eumycetozoa</taxon>
        <taxon>Dictyostelia</taxon>
        <taxon>Dictyosteliales</taxon>
        <taxon>Dictyosteliaceae</taxon>
        <taxon>Dictyostelium</taxon>
    </lineage>
</organism>
<protein>
    <recommendedName>
        <fullName evidence="4">Transmembrane protein</fullName>
    </recommendedName>
</protein>
<dbReference type="AlphaFoldDB" id="Q54NN0"/>
<evidence type="ECO:0008006" key="4">
    <source>
        <dbReference type="Google" id="ProtNLM"/>
    </source>
</evidence>
<dbReference type="KEGG" id="ddi:DDB_G0285157"/>
<dbReference type="Proteomes" id="UP000002195">
    <property type="component" value="Unassembled WGS sequence"/>
</dbReference>
<comment type="caution">
    <text evidence="2">The sequence shown here is derived from an EMBL/GenBank/DDBJ whole genome shotgun (WGS) entry which is preliminary data.</text>
</comment>
<sequence length="104" mass="12157">MNKLEFKIIYKDGKYWFDEKFPNQLNGVITPQEYSMIINGLHSRLKSVSFFIYLLFALVSCLLFLCKLFNLNFVPFITIIILTSVIDLALIIYCIVFVAYQKKG</sequence>
<dbReference type="InParanoid" id="Q54NN0"/>
<reference evidence="2 3" key="1">
    <citation type="journal article" date="2005" name="Nature">
        <title>The genome of the social amoeba Dictyostelium discoideum.</title>
        <authorList>
            <consortium name="The Dictyostelium discoideum Sequencing Consortium"/>
            <person name="Eichinger L."/>
            <person name="Pachebat J.A."/>
            <person name="Glockner G."/>
            <person name="Rajandream M.A."/>
            <person name="Sucgang R."/>
            <person name="Berriman M."/>
            <person name="Song J."/>
            <person name="Olsen R."/>
            <person name="Szafranski K."/>
            <person name="Xu Q."/>
            <person name="Tunggal B."/>
            <person name="Kummerfeld S."/>
            <person name="Madera M."/>
            <person name="Konfortov B.A."/>
            <person name="Rivero F."/>
            <person name="Bankier A.T."/>
            <person name="Lehmann R."/>
            <person name="Hamlin N."/>
            <person name="Davies R."/>
            <person name="Gaudet P."/>
            <person name="Fey P."/>
            <person name="Pilcher K."/>
            <person name="Chen G."/>
            <person name="Saunders D."/>
            <person name="Sodergren E."/>
            <person name="Davis P."/>
            <person name="Kerhornou A."/>
            <person name="Nie X."/>
            <person name="Hall N."/>
            <person name="Anjard C."/>
            <person name="Hemphill L."/>
            <person name="Bason N."/>
            <person name="Farbrother P."/>
            <person name="Desany B."/>
            <person name="Just E."/>
            <person name="Morio T."/>
            <person name="Rost R."/>
            <person name="Churcher C."/>
            <person name="Cooper J."/>
            <person name="Haydock S."/>
            <person name="van Driessche N."/>
            <person name="Cronin A."/>
            <person name="Goodhead I."/>
            <person name="Muzny D."/>
            <person name="Mourier T."/>
            <person name="Pain A."/>
            <person name="Lu M."/>
            <person name="Harper D."/>
            <person name="Lindsay R."/>
            <person name="Hauser H."/>
            <person name="James K."/>
            <person name="Quiles M."/>
            <person name="Madan Babu M."/>
            <person name="Saito T."/>
            <person name="Buchrieser C."/>
            <person name="Wardroper A."/>
            <person name="Felder M."/>
            <person name="Thangavelu M."/>
            <person name="Johnson D."/>
            <person name="Knights A."/>
            <person name="Loulseged H."/>
            <person name="Mungall K."/>
            <person name="Oliver K."/>
            <person name="Price C."/>
            <person name="Quail M.A."/>
            <person name="Urushihara H."/>
            <person name="Hernandez J."/>
            <person name="Rabbinowitsch E."/>
            <person name="Steffen D."/>
            <person name="Sanders M."/>
            <person name="Ma J."/>
            <person name="Kohara Y."/>
            <person name="Sharp S."/>
            <person name="Simmonds M."/>
            <person name="Spiegler S."/>
            <person name="Tivey A."/>
            <person name="Sugano S."/>
            <person name="White B."/>
            <person name="Walker D."/>
            <person name="Woodward J."/>
            <person name="Winckler T."/>
            <person name="Tanaka Y."/>
            <person name="Shaulsky G."/>
            <person name="Schleicher M."/>
            <person name="Weinstock G."/>
            <person name="Rosenthal A."/>
            <person name="Cox E.C."/>
            <person name="Chisholm R.L."/>
            <person name="Gibbs R."/>
            <person name="Loomis W.F."/>
            <person name="Platzer M."/>
            <person name="Kay R.R."/>
            <person name="Williams J."/>
            <person name="Dear P.H."/>
            <person name="Noegel A.A."/>
            <person name="Barrell B."/>
            <person name="Kuspa A."/>
        </authorList>
    </citation>
    <scope>NUCLEOTIDE SEQUENCE [LARGE SCALE GENOMIC DNA]</scope>
    <source>
        <strain evidence="2 3">AX4</strain>
    </source>
</reference>
<proteinExistence type="predicted"/>
<dbReference type="dictyBase" id="DDB_G0285157"/>